<organism evidence="2 3">
    <name type="scientific">Allorhodopirellula solitaria</name>
    <dbReference type="NCBI Taxonomy" id="2527987"/>
    <lineage>
        <taxon>Bacteria</taxon>
        <taxon>Pseudomonadati</taxon>
        <taxon>Planctomycetota</taxon>
        <taxon>Planctomycetia</taxon>
        <taxon>Pirellulales</taxon>
        <taxon>Pirellulaceae</taxon>
        <taxon>Allorhodopirellula</taxon>
    </lineage>
</organism>
<sequence>MATVFTGSSPSRSATGHAPQMNSTGDPTIHWFVNAAFLQEIKDSNPHLWHEVHRLRTLCDPESIDFDKPQMSLREFIGCLDGLRDLLALQFALEETYGLISADTATAHRAAALQSIAEQNEAEQERQEMVRSVTGQHRCLYLELVDLVELAEELQYRGCDADGLRSLVESIERFSGDLTAHERLEAELIRLHDSHARTGCTHD</sequence>
<name>A0A5C5XYV9_9BACT</name>
<feature type="region of interest" description="Disordered" evidence="1">
    <location>
        <begin position="1"/>
        <end position="23"/>
    </location>
</feature>
<keyword evidence="3" id="KW-1185">Reference proteome</keyword>
<dbReference type="EMBL" id="SJPK01000004">
    <property type="protein sequence ID" value="TWT67125.1"/>
    <property type="molecule type" value="Genomic_DNA"/>
</dbReference>
<reference evidence="2 3" key="1">
    <citation type="submission" date="2019-02" db="EMBL/GenBank/DDBJ databases">
        <title>Deep-cultivation of Planctomycetes and their phenomic and genomic characterization uncovers novel biology.</title>
        <authorList>
            <person name="Wiegand S."/>
            <person name="Jogler M."/>
            <person name="Boedeker C."/>
            <person name="Pinto D."/>
            <person name="Vollmers J."/>
            <person name="Rivas-Marin E."/>
            <person name="Kohn T."/>
            <person name="Peeters S.H."/>
            <person name="Heuer A."/>
            <person name="Rast P."/>
            <person name="Oberbeckmann S."/>
            <person name="Bunk B."/>
            <person name="Jeske O."/>
            <person name="Meyerdierks A."/>
            <person name="Storesund J.E."/>
            <person name="Kallscheuer N."/>
            <person name="Luecker S."/>
            <person name="Lage O.M."/>
            <person name="Pohl T."/>
            <person name="Merkel B.J."/>
            <person name="Hornburger P."/>
            <person name="Mueller R.-W."/>
            <person name="Bruemmer F."/>
            <person name="Labrenz M."/>
            <person name="Spormann A.M."/>
            <person name="Op Den Camp H."/>
            <person name="Overmann J."/>
            <person name="Amann R."/>
            <person name="Jetten M.S.M."/>
            <person name="Mascher T."/>
            <person name="Medema M.H."/>
            <person name="Devos D.P."/>
            <person name="Kaster A.-K."/>
            <person name="Ovreas L."/>
            <person name="Rohde M."/>
            <person name="Galperin M.Y."/>
            <person name="Jogler C."/>
        </authorList>
    </citation>
    <scope>NUCLEOTIDE SEQUENCE [LARGE SCALE GENOMIC DNA]</scope>
    <source>
        <strain evidence="2 3">CA85</strain>
    </source>
</reference>
<evidence type="ECO:0000313" key="3">
    <source>
        <dbReference type="Proteomes" id="UP000318053"/>
    </source>
</evidence>
<evidence type="ECO:0008006" key="4">
    <source>
        <dbReference type="Google" id="ProtNLM"/>
    </source>
</evidence>
<evidence type="ECO:0000313" key="2">
    <source>
        <dbReference type="EMBL" id="TWT67125.1"/>
    </source>
</evidence>
<dbReference type="AlphaFoldDB" id="A0A5C5XYV9"/>
<proteinExistence type="predicted"/>
<gene>
    <name evidence="2" type="ORF">CA85_19710</name>
</gene>
<dbReference type="Proteomes" id="UP000318053">
    <property type="component" value="Unassembled WGS sequence"/>
</dbReference>
<dbReference type="OrthoDB" id="276004at2"/>
<evidence type="ECO:0000256" key="1">
    <source>
        <dbReference type="SAM" id="MobiDB-lite"/>
    </source>
</evidence>
<accession>A0A5C5XYV9</accession>
<comment type="caution">
    <text evidence="2">The sequence shown here is derived from an EMBL/GenBank/DDBJ whole genome shotgun (WGS) entry which is preliminary data.</text>
</comment>
<protein>
    <recommendedName>
        <fullName evidence="4">Hemerythrin-like domain-containing protein</fullName>
    </recommendedName>
</protein>